<dbReference type="AlphaFoldDB" id="A0A4D8RF68"/>
<reference evidence="2 4" key="1">
    <citation type="submission" date="2018-09" db="EMBL/GenBank/DDBJ databases">
        <title>Whole genome based analysis of evolution and adaptive divergence in Indian and Brazilian strains of Azospirillum brasilense.</title>
        <authorList>
            <person name="Singh C."/>
            <person name="Tripathi A.K."/>
        </authorList>
    </citation>
    <scope>NUCLEOTIDE SEQUENCE [LARGE SCALE GENOMIC DNA]</scope>
    <source>
        <strain evidence="2 4">MTCC4039</strain>
        <plasmid evidence="2 4">p5</plasmid>
    </source>
</reference>
<dbReference type="EMBL" id="CP032350">
    <property type="protein sequence ID" value="QCO19890.1"/>
    <property type="molecule type" value="Genomic_DNA"/>
</dbReference>
<gene>
    <name evidence="2" type="ORF">D3869_32100</name>
    <name evidence="3" type="ORF">D3869_32735</name>
</gene>
<protein>
    <submittedName>
        <fullName evidence="2">GNAT family N-acetyltransferase</fullName>
    </submittedName>
</protein>
<dbReference type="SUPFAM" id="SSF55729">
    <property type="entry name" value="Acyl-CoA N-acyltransferases (Nat)"/>
    <property type="match status" value="1"/>
</dbReference>
<sequence length="246" mass="26100">MTAAALPGEGTRDGAGWTRDAWLGQRLGVPAWRLDPTVPGWADAMAGVLNRKGFAYARLPTADVGALGKLLDAGFRVVDTTMTAEREAEGLTPSPKGWVRFAEPGDRYAVRAVARRAFRFSRFHLDPAIAASTADMTRADWIDGYFDGGRGSAMVVAGLPGAEPSGFLLLLGPEKGTLVIDLIAVDESARGQGLATGMIAFAAGRIAGVDRLRVSTQAANIPSLRLYGRMGFLLVSSHYVVHLHHG</sequence>
<dbReference type="GO" id="GO:0016747">
    <property type="term" value="F:acyltransferase activity, transferring groups other than amino-acyl groups"/>
    <property type="evidence" value="ECO:0007669"/>
    <property type="project" value="InterPro"/>
</dbReference>
<accession>A0A4D8RF68</accession>
<evidence type="ECO:0000313" key="3">
    <source>
        <dbReference type="EMBL" id="QCO20003.1"/>
    </source>
</evidence>
<dbReference type="RefSeq" id="WP_137143681.1">
    <property type="nucleotide sequence ID" value="NZ_CP032350.1"/>
</dbReference>
<evidence type="ECO:0000313" key="4">
    <source>
        <dbReference type="Proteomes" id="UP000298693"/>
    </source>
</evidence>
<dbReference type="EMBL" id="CP032350">
    <property type="protein sequence ID" value="QCO20003.1"/>
    <property type="molecule type" value="Genomic_DNA"/>
</dbReference>
<evidence type="ECO:0000313" key="2">
    <source>
        <dbReference type="EMBL" id="QCO19890.1"/>
    </source>
</evidence>
<dbReference type="Proteomes" id="UP000298693">
    <property type="component" value="Plasmid p5"/>
</dbReference>
<proteinExistence type="predicted"/>
<feature type="domain" description="N-acetyltransferase" evidence="1">
    <location>
        <begin position="97"/>
        <end position="246"/>
    </location>
</feature>
<dbReference type="InterPro" id="IPR000182">
    <property type="entry name" value="GNAT_dom"/>
</dbReference>
<dbReference type="InterPro" id="IPR016181">
    <property type="entry name" value="Acyl_CoA_acyltransferase"/>
</dbReference>
<keyword evidence="2" id="KW-0614">Plasmid</keyword>
<dbReference type="CDD" id="cd04301">
    <property type="entry name" value="NAT_SF"/>
    <property type="match status" value="1"/>
</dbReference>
<organism evidence="2 4">
    <name type="scientific">Azospirillum brasilense</name>
    <dbReference type="NCBI Taxonomy" id="192"/>
    <lineage>
        <taxon>Bacteria</taxon>
        <taxon>Pseudomonadati</taxon>
        <taxon>Pseudomonadota</taxon>
        <taxon>Alphaproteobacteria</taxon>
        <taxon>Rhodospirillales</taxon>
        <taxon>Azospirillaceae</taxon>
        <taxon>Azospirillum</taxon>
    </lineage>
</organism>
<keyword evidence="2" id="KW-0808">Transferase</keyword>
<geneLocation type="plasmid" evidence="2">
    <name>p5</name>
</geneLocation>
<name>A0A4D8RF68_AZOBR</name>
<dbReference type="Gene3D" id="3.40.630.30">
    <property type="match status" value="1"/>
</dbReference>
<dbReference type="PROSITE" id="PS51186">
    <property type="entry name" value="GNAT"/>
    <property type="match status" value="1"/>
</dbReference>
<evidence type="ECO:0000259" key="1">
    <source>
        <dbReference type="PROSITE" id="PS51186"/>
    </source>
</evidence>
<dbReference type="Pfam" id="PF00583">
    <property type="entry name" value="Acetyltransf_1"/>
    <property type="match status" value="1"/>
</dbReference>